<dbReference type="AlphaFoldDB" id="A0AAD7I547"/>
<keyword evidence="3" id="KW-1185">Reference proteome</keyword>
<dbReference type="EMBL" id="JARKIB010000127">
    <property type="protein sequence ID" value="KAJ7735324.1"/>
    <property type="molecule type" value="Genomic_DNA"/>
</dbReference>
<accession>A0AAD7I547</accession>
<protein>
    <submittedName>
        <fullName evidence="2">Uncharacterized protein</fullName>
    </submittedName>
</protein>
<dbReference type="Proteomes" id="UP001215598">
    <property type="component" value="Unassembled WGS sequence"/>
</dbReference>
<comment type="caution">
    <text evidence="2">The sequence shown here is derived from an EMBL/GenBank/DDBJ whole genome shotgun (WGS) entry which is preliminary data.</text>
</comment>
<dbReference type="PRINTS" id="PR01217">
    <property type="entry name" value="PRICHEXTENSN"/>
</dbReference>
<feature type="region of interest" description="Disordered" evidence="1">
    <location>
        <begin position="75"/>
        <end position="158"/>
    </location>
</feature>
<proteinExistence type="predicted"/>
<evidence type="ECO:0000313" key="3">
    <source>
        <dbReference type="Proteomes" id="UP001215598"/>
    </source>
</evidence>
<feature type="compositionally biased region" description="Pro residues" evidence="1">
    <location>
        <begin position="129"/>
        <end position="140"/>
    </location>
</feature>
<evidence type="ECO:0000313" key="2">
    <source>
        <dbReference type="EMBL" id="KAJ7735324.1"/>
    </source>
</evidence>
<feature type="compositionally biased region" description="Pro residues" evidence="1">
    <location>
        <begin position="77"/>
        <end position="87"/>
    </location>
</feature>
<organism evidence="2 3">
    <name type="scientific">Mycena metata</name>
    <dbReference type="NCBI Taxonomy" id="1033252"/>
    <lineage>
        <taxon>Eukaryota</taxon>
        <taxon>Fungi</taxon>
        <taxon>Dikarya</taxon>
        <taxon>Basidiomycota</taxon>
        <taxon>Agaricomycotina</taxon>
        <taxon>Agaricomycetes</taxon>
        <taxon>Agaricomycetidae</taxon>
        <taxon>Agaricales</taxon>
        <taxon>Marasmiineae</taxon>
        <taxon>Mycenaceae</taxon>
        <taxon>Mycena</taxon>
    </lineage>
</organism>
<gene>
    <name evidence="2" type="ORF">B0H16DRAFT_1467160</name>
</gene>
<name>A0AAD7I547_9AGAR</name>
<feature type="compositionally biased region" description="Pro residues" evidence="1">
    <location>
        <begin position="97"/>
        <end position="121"/>
    </location>
</feature>
<sequence>MRGERERKRREGGGKEEEGGDCPNLDGHIRSQRTKRYTQCVCDVFPPRATNVFPPVPPTSSLNVFPAPQRLPRAPNVFPPPAPPMSSPPRCQCLSPTFPPHPRRLPSPAPPNGFPPPPPTCSLPRSNVFPPPPQRLPSPAPTSSLPRPQRLPSPAPTSAMPHVKHLLLPALVLPPWFYSTPARLHALTYSPSQVPRLTEPSDFETSVCSDSRWLRVQVCVWQEEEREQDRKWG</sequence>
<feature type="region of interest" description="Disordered" evidence="1">
    <location>
        <begin position="1"/>
        <end position="30"/>
    </location>
</feature>
<feature type="compositionally biased region" description="Basic and acidic residues" evidence="1">
    <location>
        <begin position="1"/>
        <end position="17"/>
    </location>
</feature>
<reference evidence="2" key="1">
    <citation type="submission" date="2023-03" db="EMBL/GenBank/DDBJ databases">
        <title>Massive genome expansion in bonnet fungi (Mycena s.s.) driven by repeated elements and novel gene families across ecological guilds.</title>
        <authorList>
            <consortium name="Lawrence Berkeley National Laboratory"/>
            <person name="Harder C.B."/>
            <person name="Miyauchi S."/>
            <person name="Viragh M."/>
            <person name="Kuo A."/>
            <person name="Thoen E."/>
            <person name="Andreopoulos B."/>
            <person name="Lu D."/>
            <person name="Skrede I."/>
            <person name="Drula E."/>
            <person name="Henrissat B."/>
            <person name="Morin E."/>
            <person name="Kohler A."/>
            <person name="Barry K."/>
            <person name="LaButti K."/>
            <person name="Morin E."/>
            <person name="Salamov A."/>
            <person name="Lipzen A."/>
            <person name="Mereny Z."/>
            <person name="Hegedus B."/>
            <person name="Baldrian P."/>
            <person name="Stursova M."/>
            <person name="Weitz H."/>
            <person name="Taylor A."/>
            <person name="Grigoriev I.V."/>
            <person name="Nagy L.G."/>
            <person name="Martin F."/>
            <person name="Kauserud H."/>
        </authorList>
    </citation>
    <scope>NUCLEOTIDE SEQUENCE</scope>
    <source>
        <strain evidence="2">CBHHK182m</strain>
    </source>
</reference>
<evidence type="ECO:0000256" key="1">
    <source>
        <dbReference type="SAM" id="MobiDB-lite"/>
    </source>
</evidence>